<keyword evidence="2 6" id="KW-0812">Transmembrane</keyword>
<feature type="domain" description="ABC-2 type transporter transmembrane" evidence="7">
    <location>
        <begin position="28"/>
        <end position="162"/>
    </location>
</feature>
<organism evidence="8 9">
    <name type="scientific">Laedolimicola intestinihominis</name>
    <dbReference type="NCBI Taxonomy" id="3133166"/>
    <lineage>
        <taxon>Bacteria</taxon>
        <taxon>Bacillati</taxon>
        <taxon>Bacillota</taxon>
        <taxon>Clostridia</taxon>
        <taxon>Lachnospirales</taxon>
        <taxon>Lachnospiraceae</taxon>
        <taxon>Laedolimicola</taxon>
    </lineage>
</organism>
<reference evidence="8 9" key="1">
    <citation type="submission" date="2024-03" db="EMBL/GenBank/DDBJ databases">
        <title>Human intestinal bacterial collection.</title>
        <authorList>
            <person name="Pauvert C."/>
            <person name="Hitch T.C.A."/>
            <person name="Clavel T."/>
        </authorList>
    </citation>
    <scope>NUCLEOTIDE SEQUENCE [LARGE SCALE GENOMIC DNA]</scope>
    <source>
        <strain evidence="8 9">CLA-AA-H132</strain>
    </source>
</reference>
<evidence type="ECO:0000313" key="8">
    <source>
        <dbReference type="EMBL" id="MEQ2472228.1"/>
    </source>
</evidence>
<comment type="caution">
    <text evidence="8">The sequence shown here is derived from an EMBL/GenBank/DDBJ whole genome shotgun (WGS) entry which is preliminary data.</text>
</comment>
<feature type="transmembrane region" description="Helical" evidence="6">
    <location>
        <begin position="20"/>
        <end position="38"/>
    </location>
</feature>
<dbReference type="SUPFAM" id="SSF46579">
    <property type="entry name" value="Prefoldin"/>
    <property type="match status" value="1"/>
</dbReference>
<feature type="coiled-coil region" evidence="5">
    <location>
        <begin position="350"/>
        <end position="436"/>
    </location>
</feature>
<keyword evidence="3 6" id="KW-1133">Transmembrane helix</keyword>
<dbReference type="Proteomes" id="UP001438008">
    <property type="component" value="Unassembled WGS sequence"/>
</dbReference>
<evidence type="ECO:0000256" key="2">
    <source>
        <dbReference type="ARBA" id="ARBA00022692"/>
    </source>
</evidence>
<feature type="domain" description="ABC-2 type transporter transmembrane" evidence="7">
    <location>
        <begin position="589"/>
        <end position="804"/>
    </location>
</feature>
<feature type="transmembrane region" description="Helical" evidence="6">
    <location>
        <begin position="874"/>
        <end position="891"/>
    </location>
</feature>
<dbReference type="PANTHER" id="PTHR43077">
    <property type="entry name" value="TRANSPORT PERMEASE YVFS-RELATED"/>
    <property type="match status" value="1"/>
</dbReference>
<evidence type="ECO:0000313" key="9">
    <source>
        <dbReference type="Proteomes" id="UP001438008"/>
    </source>
</evidence>
<feature type="transmembrane region" description="Helical" evidence="6">
    <location>
        <begin position="668"/>
        <end position="692"/>
    </location>
</feature>
<proteinExistence type="predicted"/>
<evidence type="ECO:0000256" key="1">
    <source>
        <dbReference type="ARBA" id="ARBA00004141"/>
    </source>
</evidence>
<dbReference type="InterPro" id="IPR017500">
    <property type="entry name" value="Phage_infect_YhgE_N"/>
</dbReference>
<dbReference type="InterPro" id="IPR017501">
    <property type="entry name" value="Phage_infect_YhgE_C"/>
</dbReference>
<keyword evidence="9" id="KW-1185">Reference proteome</keyword>
<keyword evidence="4 6" id="KW-0472">Membrane</keyword>
<evidence type="ECO:0000256" key="6">
    <source>
        <dbReference type="SAM" id="Phobius"/>
    </source>
</evidence>
<evidence type="ECO:0000256" key="5">
    <source>
        <dbReference type="SAM" id="Coils"/>
    </source>
</evidence>
<sequence length="947" mass="104116">MKKVMEIFKRDISRLVKSPAAIIVAVGMCIIPALYAWFNIAANRDPYGNTANIKVAVANNDVGAENKKRTLDAGQQILDQMEENDDLGWVFTDEEDAVDGVKSGKYYAAIVIPETFSADLLQIEDGTLGGPEITYYVNEKRNAVAPKITNTGSTTIQSKIEEEFYKVASEAIAEELQDLGGSLADDLETTNDNILCMISDARDNFREYRQVLADFQSTISQGTTQIQHGKTTLTKAVKAANAGSSALQDAKDLLKSSRKNVRAFGSTFDQSLSDGETYLNNVYTTASVKLAGLESTANQAVTAVSTGKSLAENMSKDGQSAVTQLQGVLTQMQGLRKKGEDKLALGKAGLQQIEAGLEEAEAGLKQYEAGIAACEQQLATLEEGTPEYEATKAYKEQLEGEKAVVEAKKAAGEKKKEEVSKQVEEGQKQLDTLNNAITTISEVLIPTLQNELIPKSDAMAAQLTELDSKTGKLQTIMSTISTSKTQMDTILTQGKTTLRNFRSSLNGNLMPGLHSALDTVSGVSSDLKSALEDASATADQMQGVMDQLSKSLTEGSEALGKTGDTLANLDERLAGIQNDLETLRASDAYKDILDLQDVDPDAVSKFMTSPIELNTTTFYEVEDYGSGMTPFYTNLALWVGGMVLIALLKQEVDEDEKVKKFTLNQAYFGRQILFIILSVVQSLIICLGDLYLLKVQCVHPGLFILTGVIAGLIYLSLIYAITAAFKHIGRAIFVFLVIIQIPGSTGTFPVEMMGGFYKAIYRLMPFTYSNTAMRECIGGMYYNTWLKNIGILAAYLLLSLFIGLVLRPLLLNLNALFDRKLAEADLIIYEENDKTTDLTPELVARALQSDSEAREEYTERARRFEKNYKRRKRFGFLAMAIVPLIFLVLMFSVESKLVFLVLWICALIGLSMYLIWLEYHHERMQKQLKLMGLSDGELLAALKEEQA</sequence>
<dbReference type="NCBIfam" id="TIGR03062">
    <property type="entry name" value="pip_yhgE_Cterm"/>
    <property type="match status" value="1"/>
</dbReference>
<gene>
    <name evidence="8" type="ORF">WMO29_06970</name>
</gene>
<evidence type="ECO:0000256" key="3">
    <source>
        <dbReference type="ARBA" id="ARBA00022989"/>
    </source>
</evidence>
<dbReference type="NCBIfam" id="TIGR03061">
    <property type="entry name" value="pip_yhgE_Nterm"/>
    <property type="match status" value="1"/>
</dbReference>
<feature type="transmembrane region" description="Helical" evidence="6">
    <location>
        <begin position="698"/>
        <end position="721"/>
    </location>
</feature>
<protein>
    <submittedName>
        <fullName evidence="8">YhgE/Pip domain-containing protein</fullName>
    </submittedName>
</protein>
<dbReference type="PANTHER" id="PTHR43077:SF10">
    <property type="entry name" value="TRANSPORT PERMEASE PROTEIN"/>
    <property type="match status" value="1"/>
</dbReference>
<name>A0ABV1FFQ4_9FIRM</name>
<evidence type="ECO:0000259" key="7">
    <source>
        <dbReference type="Pfam" id="PF12698"/>
    </source>
</evidence>
<dbReference type="RefSeq" id="WP_349164313.1">
    <property type="nucleotide sequence ID" value="NZ_JBBMFE010000005.1"/>
</dbReference>
<accession>A0ABV1FFQ4</accession>
<feature type="transmembrane region" description="Helical" evidence="6">
    <location>
        <begin position="728"/>
        <end position="748"/>
    </location>
</feature>
<evidence type="ECO:0000256" key="4">
    <source>
        <dbReference type="ARBA" id="ARBA00023136"/>
    </source>
</evidence>
<comment type="subcellular location">
    <subcellularLocation>
        <location evidence="1">Membrane</location>
        <topology evidence="1">Multi-pass membrane protein</topology>
    </subcellularLocation>
</comment>
<feature type="transmembrane region" description="Helical" evidence="6">
    <location>
        <begin position="897"/>
        <end position="917"/>
    </location>
</feature>
<dbReference type="Gene3D" id="1.20.58.60">
    <property type="match status" value="1"/>
</dbReference>
<dbReference type="EMBL" id="JBBMFE010000005">
    <property type="protein sequence ID" value="MEQ2472228.1"/>
    <property type="molecule type" value="Genomic_DNA"/>
</dbReference>
<dbReference type="InterPro" id="IPR013525">
    <property type="entry name" value="ABC2_TM"/>
</dbReference>
<dbReference type="Pfam" id="PF12698">
    <property type="entry name" value="ABC2_membrane_3"/>
    <property type="match status" value="2"/>
</dbReference>
<dbReference type="InterPro" id="IPR051328">
    <property type="entry name" value="T7SS_ABC-Transporter"/>
</dbReference>
<feature type="transmembrane region" description="Helical" evidence="6">
    <location>
        <begin position="789"/>
        <end position="810"/>
    </location>
</feature>
<feature type="transmembrane region" description="Helical" evidence="6">
    <location>
        <begin position="631"/>
        <end position="648"/>
    </location>
</feature>
<keyword evidence="5" id="KW-0175">Coiled coil</keyword>
<dbReference type="Gene3D" id="3.40.1710.10">
    <property type="entry name" value="abc type-2 transporter like domain"/>
    <property type="match status" value="1"/>
</dbReference>